<evidence type="ECO:0000313" key="1">
    <source>
        <dbReference type="EMBL" id="TDL20010.1"/>
    </source>
</evidence>
<sequence length="155" mass="17790">KVEDTLYKLPRAYFEKNSEYFQTAFAQFKFNNSGPGLTLDERPFILNVKRKDFDSFLKVFLSQLANGELPNSDDLVSAMRLSHIWGMGGIRTNIIKELWHHSVDPVTKITLAITWLLQPCMELATRDEPLSVAEAEELGWQFAVKMGGVRERVLR</sequence>
<accession>A0A4Y7PZP6</accession>
<dbReference type="EMBL" id="ML170191">
    <property type="protein sequence ID" value="TDL20010.1"/>
    <property type="molecule type" value="Genomic_DNA"/>
</dbReference>
<keyword evidence="2" id="KW-1185">Reference proteome</keyword>
<dbReference type="OrthoDB" id="2367075at2759"/>
<feature type="non-terminal residue" evidence="1">
    <location>
        <position position="1"/>
    </location>
</feature>
<dbReference type="Proteomes" id="UP000294933">
    <property type="component" value="Unassembled WGS sequence"/>
</dbReference>
<name>A0A4Y7PZP6_9AGAM</name>
<feature type="non-terminal residue" evidence="1">
    <location>
        <position position="155"/>
    </location>
</feature>
<dbReference type="STRING" id="50990.A0A4Y7PZP6"/>
<organism evidence="1 2">
    <name type="scientific">Rickenella mellea</name>
    <dbReference type="NCBI Taxonomy" id="50990"/>
    <lineage>
        <taxon>Eukaryota</taxon>
        <taxon>Fungi</taxon>
        <taxon>Dikarya</taxon>
        <taxon>Basidiomycota</taxon>
        <taxon>Agaricomycotina</taxon>
        <taxon>Agaricomycetes</taxon>
        <taxon>Hymenochaetales</taxon>
        <taxon>Rickenellaceae</taxon>
        <taxon>Rickenella</taxon>
    </lineage>
</organism>
<gene>
    <name evidence="1" type="ORF">BD410DRAFT_706556</name>
</gene>
<proteinExistence type="predicted"/>
<protein>
    <recommendedName>
        <fullName evidence="3">BTB domain-containing protein</fullName>
    </recommendedName>
</protein>
<dbReference type="AlphaFoldDB" id="A0A4Y7PZP6"/>
<reference evidence="1 2" key="1">
    <citation type="submission" date="2018-06" db="EMBL/GenBank/DDBJ databases">
        <title>A transcriptomic atlas of mushroom development highlights an independent origin of complex multicellularity.</title>
        <authorList>
            <consortium name="DOE Joint Genome Institute"/>
            <person name="Krizsan K."/>
            <person name="Almasi E."/>
            <person name="Merenyi Z."/>
            <person name="Sahu N."/>
            <person name="Viragh M."/>
            <person name="Koszo T."/>
            <person name="Mondo S."/>
            <person name="Kiss B."/>
            <person name="Balint B."/>
            <person name="Kues U."/>
            <person name="Barry K."/>
            <person name="Hegedus J.C."/>
            <person name="Henrissat B."/>
            <person name="Johnson J."/>
            <person name="Lipzen A."/>
            <person name="Ohm R."/>
            <person name="Nagy I."/>
            <person name="Pangilinan J."/>
            <person name="Yan J."/>
            <person name="Xiong Y."/>
            <person name="Grigoriev I.V."/>
            <person name="Hibbett D.S."/>
            <person name="Nagy L.G."/>
        </authorList>
    </citation>
    <scope>NUCLEOTIDE SEQUENCE [LARGE SCALE GENOMIC DNA]</scope>
    <source>
        <strain evidence="1 2">SZMC22713</strain>
    </source>
</reference>
<evidence type="ECO:0000313" key="2">
    <source>
        <dbReference type="Proteomes" id="UP000294933"/>
    </source>
</evidence>
<evidence type="ECO:0008006" key="3">
    <source>
        <dbReference type="Google" id="ProtNLM"/>
    </source>
</evidence>
<dbReference type="VEuPathDB" id="FungiDB:BD410DRAFT_706556"/>